<accession>A0ABQ9U5V8</accession>
<keyword evidence="4" id="KW-1185">Reference proteome</keyword>
<proteinExistence type="predicted"/>
<evidence type="ECO:0000259" key="2">
    <source>
        <dbReference type="Pfam" id="PF17177"/>
    </source>
</evidence>
<dbReference type="Gene3D" id="1.25.40.10">
    <property type="entry name" value="Tetratricopeptide repeat domain"/>
    <property type="match status" value="1"/>
</dbReference>
<evidence type="ECO:0000313" key="4">
    <source>
        <dbReference type="Proteomes" id="UP001266305"/>
    </source>
</evidence>
<dbReference type="InterPro" id="IPR033443">
    <property type="entry name" value="PROP1-like_PPR_dom"/>
</dbReference>
<dbReference type="Proteomes" id="UP001266305">
    <property type="component" value="Unassembled WGS sequence"/>
</dbReference>
<protein>
    <recommendedName>
        <fullName evidence="2">PROP1-like PPR domain-containing protein</fullName>
    </recommendedName>
</protein>
<evidence type="ECO:0000313" key="3">
    <source>
        <dbReference type="EMBL" id="KAK2092419.1"/>
    </source>
</evidence>
<name>A0ABQ9U5V8_SAGOE</name>
<dbReference type="EMBL" id="JASSZA010000015">
    <property type="protein sequence ID" value="KAK2092419.1"/>
    <property type="molecule type" value="Genomic_DNA"/>
</dbReference>
<feature type="non-terminal residue" evidence="3">
    <location>
        <position position="174"/>
    </location>
</feature>
<reference evidence="3 4" key="1">
    <citation type="submission" date="2023-05" db="EMBL/GenBank/DDBJ databases">
        <title>B98-5 Cell Line De Novo Hybrid Assembly: An Optical Mapping Approach.</title>
        <authorList>
            <person name="Kananen K."/>
            <person name="Auerbach J.A."/>
            <person name="Kautto E."/>
            <person name="Blachly J.S."/>
        </authorList>
    </citation>
    <scope>NUCLEOTIDE SEQUENCE [LARGE SCALE GENOMIC DNA]</scope>
    <source>
        <strain evidence="3">B95-8</strain>
        <tissue evidence="3">Cell line</tissue>
    </source>
</reference>
<dbReference type="PANTHER" id="PTHR46669">
    <property type="entry name" value="LEUCINE-RICH PPR MOTIF-CONTAINING PROTEIN, MITOCHONDRIAL"/>
    <property type="match status" value="1"/>
</dbReference>
<dbReference type="Pfam" id="PF17177">
    <property type="entry name" value="PPR_long"/>
    <property type="match status" value="1"/>
</dbReference>
<feature type="domain" description="PROP1-like PPR" evidence="2">
    <location>
        <begin position="1"/>
        <end position="83"/>
    </location>
</feature>
<dbReference type="InterPro" id="IPR033490">
    <property type="entry name" value="LRP130"/>
</dbReference>
<organism evidence="3 4">
    <name type="scientific">Saguinus oedipus</name>
    <name type="common">Cotton-top tamarin</name>
    <name type="synonym">Oedipomidas oedipus</name>
    <dbReference type="NCBI Taxonomy" id="9490"/>
    <lineage>
        <taxon>Eukaryota</taxon>
        <taxon>Metazoa</taxon>
        <taxon>Chordata</taxon>
        <taxon>Craniata</taxon>
        <taxon>Vertebrata</taxon>
        <taxon>Euteleostomi</taxon>
        <taxon>Mammalia</taxon>
        <taxon>Eutheria</taxon>
        <taxon>Euarchontoglires</taxon>
        <taxon>Primates</taxon>
        <taxon>Haplorrhini</taxon>
        <taxon>Platyrrhini</taxon>
        <taxon>Cebidae</taxon>
        <taxon>Callitrichinae</taxon>
        <taxon>Saguinus</taxon>
    </lineage>
</organism>
<sequence length="174" mass="19779">DMENAENILTVMREAGIEPGPDTYLALLNAYAEKGDIDHVKQTLEKVEKSELYLMDHDLLQIIFSFAKAGYPQYVSEILEKVTCERRYIPDAINLILLLVTEKLEDTALQILLTCPVSKEDSLSDFGNFFLRHCVTMNTPVEKLTDYCKKLKEVQMHSCPLQFTLSCALLANKT</sequence>
<dbReference type="InterPro" id="IPR011990">
    <property type="entry name" value="TPR-like_helical_dom_sf"/>
</dbReference>
<keyword evidence="1" id="KW-0677">Repeat</keyword>
<gene>
    <name evidence="3" type="ORF">P7K49_028947</name>
</gene>
<evidence type="ECO:0000256" key="1">
    <source>
        <dbReference type="ARBA" id="ARBA00022737"/>
    </source>
</evidence>
<comment type="caution">
    <text evidence="3">The sequence shown here is derived from an EMBL/GenBank/DDBJ whole genome shotgun (WGS) entry which is preliminary data.</text>
</comment>
<feature type="non-terminal residue" evidence="3">
    <location>
        <position position="1"/>
    </location>
</feature>
<dbReference type="PANTHER" id="PTHR46669:SF1">
    <property type="entry name" value="LEUCINE-RICH PPR MOTIF-CONTAINING PROTEIN, MITOCHONDRIAL"/>
    <property type="match status" value="1"/>
</dbReference>